<accession>A0A0E9RBV9</accession>
<proteinExistence type="predicted"/>
<name>A0A0E9RBV9_ANGAN</name>
<organism evidence="1">
    <name type="scientific">Anguilla anguilla</name>
    <name type="common">European freshwater eel</name>
    <name type="synonym">Muraena anguilla</name>
    <dbReference type="NCBI Taxonomy" id="7936"/>
    <lineage>
        <taxon>Eukaryota</taxon>
        <taxon>Metazoa</taxon>
        <taxon>Chordata</taxon>
        <taxon>Craniata</taxon>
        <taxon>Vertebrata</taxon>
        <taxon>Euteleostomi</taxon>
        <taxon>Actinopterygii</taxon>
        <taxon>Neopterygii</taxon>
        <taxon>Teleostei</taxon>
        <taxon>Anguilliformes</taxon>
        <taxon>Anguillidae</taxon>
        <taxon>Anguilla</taxon>
    </lineage>
</organism>
<reference evidence="1" key="1">
    <citation type="submission" date="2014-11" db="EMBL/GenBank/DDBJ databases">
        <authorList>
            <person name="Amaro Gonzalez C."/>
        </authorList>
    </citation>
    <scope>NUCLEOTIDE SEQUENCE</scope>
</reference>
<dbReference type="EMBL" id="GBXM01082320">
    <property type="protein sequence ID" value="JAH26257.1"/>
    <property type="molecule type" value="Transcribed_RNA"/>
</dbReference>
<reference evidence="1" key="2">
    <citation type="journal article" date="2015" name="Fish Shellfish Immunol.">
        <title>Early steps in the European eel (Anguilla anguilla)-Vibrio vulnificus interaction in the gills: Role of the RtxA13 toxin.</title>
        <authorList>
            <person name="Callol A."/>
            <person name="Pajuelo D."/>
            <person name="Ebbesson L."/>
            <person name="Teles M."/>
            <person name="MacKenzie S."/>
            <person name="Amaro C."/>
        </authorList>
    </citation>
    <scope>NUCLEOTIDE SEQUENCE</scope>
</reference>
<dbReference type="AlphaFoldDB" id="A0A0E9RBV9"/>
<sequence>MARSDQCNAFMLVSPTQDLSLLPSR</sequence>
<evidence type="ECO:0000313" key="1">
    <source>
        <dbReference type="EMBL" id="JAH26257.1"/>
    </source>
</evidence>
<protein>
    <submittedName>
        <fullName evidence="1">Uncharacterized protein</fullName>
    </submittedName>
</protein>